<feature type="compositionally biased region" description="Basic and acidic residues" evidence="3">
    <location>
        <begin position="313"/>
        <end position="329"/>
    </location>
</feature>
<dbReference type="Proteomes" id="UP000015101">
    <property type="component" value="Unassembled WGS sequence"/>
</dbReference>
<keyword evidence="2" id="KW-0819">tRNA processing</keyword>
<dbReference type="STRING" id="6412.T1FTQ5"/>
<dbReference type="KEGG" id="hro:HELRODRAFT_192222"/>
<feature type="compositionally biased region" description="Acidic residues" evidence="3">
    <location>
        <begin position="146"/>
        <end position="174"/>
    </location>
</feature>
<keyword evidence="7" id="KW-1185">Reference proteome</keyword>
<sequence length="731" mass="83663">MSGRFLSAEDLLKQSKKYSDFSLLTSYTGGCKDYEPDGSWFQEKKLIKFYEEQSGLMVGRWYEDVGQVQLTANKGKFSRYVGQFRDGKHWLMPEEALFLVDQGCLQIMNKVGDDHDDVRNKSSRSSSSNDDNKHKRDDNGVNGDNHDDDEEEEEDDTGDDDDDDDEEEDDDDDTYPMSVQECYHILLNTHTSFGLNAYLVYSHLCKLGYIVIRHQGYNINNKNHNSGNNNNNITNKYKKNHNNIHNIDNKRINNDNVHNINSSNYDINKNNNDTNNINAIKYYANSNNSTINSADCIDISVDNSAQTTSIPSDEIKRDSGDERKRKRDNDDDDDGENMMSENKMAKKNVCNCDTNVKIYKIKDIENASCDVHTQQSRQQQQQQLLTQHSPQESTLHQFQLFQEHQHNSQQPNPYFPKQHLSQKPQKQPQQPQKQSQQPHQRQPLHQHGKQQPPEEQLHQQGLFPNDSIIDNLDISRVTDDTMLLMKLSSSYFHQKSHNSNNNNANNHNNNQSNSDTLCKIECSSSTTLRDVYKPEDENSNFIKFDVSSMRKKIKRIAYGSTTEATRGHHNKTPPSKFRCCSSVNDWTTFKSLSTTERLLLTDWKVLWQGDNGGEKKDADGEKDGNAGGNEGDDNDDDGCDEVVRPLICPGGVNNLDLVYRSLDIIKSATTPAESFGSTDEKMKPERPMFDVYQPNSTFKRSKPGTPHMLVCLAKRNLFFEEILQVMKTLLS</sequence>
<dbReference type="PANTHER" id="PTHR21027:SF1">
    <property type="entry name" value="TRNA-SPLICING ENDONUCLEASE SUBUNIT SEN54"/>
    <property type="match status" value="1"/>
</dbReference>
<name>T1FTQ5_HELRO</name>
<feature type="compositionally biased region" description="Low complexity" evidence="3">
    <location>
        <begin position="416"/>
        <end position="441"/>
    </location>
</feature>
<evidence type="ECO:0000256" key="2">
    <source>
        <dbReference type="ARBA" id="ARBA00022694"/>
    </source>
</evidence>
<dbReference type="HOGENOM" id="CLU_379127_0_0_1"/>
<dbReference type="EMBL" id="KB096743">
    <property type="protein sequence ID" value="ESO01645.1"/>
    <property type="molecule type" value="Genomic_DNA"/>
</dbReference>
<dbReference type="PANTHER" id="PTHR21027">
    <property type="entry name" value="TRNA-SPLICING ENDONUCLEASE SUBUNIT SEN54"/>
    <property type="match status" value="1"/>
</dbReference>
<feature type="region of interest" description="Disordered" evidence="3">
    <location>
        <begin position="403"/>
        <end position="457"/>
    </location>
</feature>
<dbReference type="CTD" id="20212202"/>
<dbReference type="OrthoDB" id="408683at2759"/>
<feature type="compositionally biased region" description="Acidic residues" evidence="3">
    <location>
        <begin position="630"/>
        <end position="640"/>
    </location>
</feature>
<evidence type="ECO:0000259" key="4">
    <source>
        <dbReference type="Pfam" id="PF12928"/>
    </source>
</evidence>
<reference evidence="7" key="1">
    <citation type="submission" date="2012-12" db="EMBL/GenBank/DDBJ databases">
        <authorList>
            <person name="Hellsten U."/>
            <person name="Grimwood J."/>
            <person name="Chapman J.A."/>
            <person name="Shapiro H."/>
            <person name="Aerts A."/>
            <person name="Otillar R.P."/>
            <person name="Terry A.Y."/>
            <person name="Boore J.L."/>
            <person name="Simakov O."/>
            <person name="Marletaz F."/>
            <person name="Cho S.-J."/>
            <person name="Edsinger-Gonzales E."/>
            <person name="Havlak P."/>
            <person name="Kuo D.-H."/>
            <person name="Larsson T."/>
            <person name="Lv J."/>
            <person name="Arendt D."/>
            <person name="Savage R."/>
            <person name="Osoegawa K."/>
            <person name="de Jong P."/>
            <person name="Lindberg D.R."/>
            <person name="Seaver E.C."/>
            <person name="Weisblat D.A."/>
            <person name="Putnam N.H."/>
            <person name="Grigoriev I.V."/>
            <person name="Rokhsar D.S."/>
        </authorList>
    </citation>
    <scope>NUCLEOTIDE SEQUENCE</scope>
</reference>
<reference evidence="5 7" key="2">
    <citation type="journal article" date="2013" name="Nature">
        <title>Insights into bilaterian evolution from three spiralian genomes.</title>
        <authorList>
            <person name="Simakov O."/>
            <person name="Marletaz F."/>
            <person name="Cho S.J."/>
            <person name="Edsinger-Gonzales E."/>
            <person name="Havlak P."/>
            <person name="Hellsten U."/>
            <person name="Kuo D.H."/>
            <person name="Larsson T."/>
            <person name="Lv J."/>
            <person name="Arendt D."/>
            <person name="Savage R."/>
            <person name="Osoegawa K."/>
            <person name="de Jong P."/>
            <person name="Grimwood J."/>
            <person name="Chapman J.A."/>
            <person name="Shapiro H."/>
            <person name="Aerts A."/>
            <person name="Otillar R.P."/>
            <person name="Terry A.Y."/>
            <person name="Boore J.L."/>
            <person name="Grigoriev I.V."/>
            <person name="Lindberg D.R."/>
            <person name="Seaver E.C."/>
            <person name="Weisblat D.A."/>
            <person name="Putnam N.H."/>
            <person name="Rokhsar D.S."/>
        </authorList>
    </citation>
    <scope>NUCLEOTIDE SEQUENCE</scope>
</reference>
<evidence type="ECO:0000313" key="7">
    <source>
        <dbReference type="Proteomes" id="UP000015101"/>
    </source>
</evidence>
<evidence type="ECO:0000313" key="5">
    <source>
        <dbReference type="EMBL" id="ESO01645.1"/>
    </source>
</evidence>
<dbReference type="RefSeq" id="XP_009020299.1">
    <property type="nucleotide sequence ID" value="XM_009022051.1"/>
</dbReference>
<reference evidence="6" key="3">
    <citation type="submission" date="2015-06" db="UniProtKB">
        <authorList>
            <consortium name="EnsemblMetazoa"/>
        </authorList>
    </citation>
    <scope>IDENTIFICATION</scope>
</reference>
<feature type="region of interest" description="Disordered" evidence="3">
    <location>
        <begin position="610"/>
        <end position="640"/>
    </location>
</feature>
<dbReference type="Pfam" id="PF12928">
    <property type="entry name" value="tRNA_int_end_N2"/>
    <property type="match status" value="1"/>
</dbReference>
<evidence type="ECO:0000256" key="3">
    <source>
        <dbReference type="SAM" id="MobiDB-lite"/>
    </source>
</evidence>
<dbReference type="InterPro" id="IPR024337">
    <property type="entry name" value="tRNA_splic_suSen54"/>
</dbReference>
<feature type="domain" description="tRNA-splicing endonuclease subunit Sen54 N-terminal" evidence="4">
    <location>
        <begin position="54"/>
        <end position="108"/>
    </location>
</feature>
<dbReference type="GO" id="GO:0000379">
    <property type="term" value="P:tRNA-type intron splice site recognition and cleavage"/>
    <property type="evidence" value="ECO:0000318"/>
    <property type="project" value="GO_Central"/>
</dbReference>
<dbReference type="AlphaFoldDB" id="T1FTQ5"/>
<dbReference type="EnsemblMetazoa" id="HelroT192222">
    <property type="protein sequence ID" value="HelroP192222"/>
    <property type="gene ID" value="HelroG192222"/>
</dbReference>
<dbReference type="GO" id="GO:0000214">
    <property type="term" value="C:tRNA-intron endonuclease complex"/>
    <property type="evidence" value="ECO:0000318"/>
    <property type="project" value="GO_Central"/>
</dbReference>
<feature type="region of interest" description="Disordered" evidence="3">
    <location>
        <begin position="305"/>
        <end position="342"/>
    </location>
</feature>
<gene>
    <name evidence="6" type="primary">20212202</name>
    <name evidence="5" type="ORF">HELRODRAFT_192222</name>
</gene>
<dbReference type="GeneID" id="20212202"/>
<dbReference type="EMBL" id="AMQM01004978">
    <property type="status" value="NOT_ANNOTATED_CDS"/>
    <property type="molecule type" value="Genomic_DNA"/>
</dbReference>
<proteinExistence type="inferred from homology"/>
<dbReference type="InParanoid" id="T1FTQ5"/>
<evidence type="ECO:0000313" key="6">
    <source>
        <dbReference type="EnsemblMetazoa" id="HelroP192222"/>
    </source>
</evidence>
<feature type="compositionally biased region" description="Basic and acidic residues" evidence="3">
    <location>
        <begin position="612"/>
        <end position="624"/>
    </location>
</feature>
<accession>T1FTQ5</accession>
<comment type="similarity">
    <text evidence="1">Belongs to the SEN54 family.</text>
</comment>
<feature type="region of interest" description="Disordered" evidence="3">
    <location>
        <begin position="115"/>
        <end position="175"/>
    </location>
</feature>
<dbReference type="InterPro" id="IPR024336">
    <property type="entry name" value="tRNA_splic_suSen54_N"/>
</dbReference>
<evidence type="ECO:0000256" key="1">
    <source>
        <dbReference type="ARBA" id="ARBA00005736"/>
    </source>
</evidence>
<protein>
    <recommendedName>
        <fullName evidence="4">tRNA-splicing endonuclease subunit Sen54 N-terminal domain-containing protein</fullName>
    </recommendedName>
</protein>
<feature type="compositionally biased region" description="Basic and acidic residues" evidence="3">
    <location>
        <begin position="130"/>
        <end position="139"/>
    </location>
</feature>
<organism evidence="6 7">
    <name type="scientific">Helobdella robusta</name>
    <name type="common">Californian leech</name>
    <dbReference type="NCBI Taxonomy" id="6412"/>
    <lineage>
        <taxon>Eukaryota</taxon>
        <taxon>Metazoa</taxon>
        <taxon>Spiralia</taxon>
        <taxon>Lophotrochozoa</taxon>
        <taxon>Annelida</taxon>
        <taxon>Clitellata</taxon>
        <taxon>Hirudinea</taxon>
        <taxon>Rhynchobdellida</taxon>
        <taxon>Glossiphoniidae</taxon>
        <taxon>Helobdella</taxon>
    </lineage>
</organism>